<dbReference type="Pfam" id="PF00107">
    <property type="entry name" value="ADH_zinc_N"/>
    <property type="match status" value="1"/>
</dbReference>
<dbReference type="Gene3D" id="3.90.180.10">
    <property type="entry name" value="Medium-chain alcohol dehydrogenases, catalytic domain"/>
    <property type="match status" value="1"/>
</dbReference>
<dbReference type="SUPFAM" id="SSF51735">
    <property type="entry name" value="NAD(P)-binding Rossmann-fold domains"/>
    <property type="match status" value="1"/>
</dbReference>
<evidence type="ECO:0000256" key="1">
    <source>
        <dbReference type="ARBA" id="ARBA00023002"/>
    </source>
</evidence>
<dbReference type="InterPro" id="IPR011032">
    <property type="entry name" value="GroES-like_sf"/>
</dbReference>
<keyword evidence="1" id="KW-0560">Oxidoreductase</keyword>
<dbReference type="InterPro" id="IPR050700">
    <property type="entry name" value="YIM1/Zinc_Alcohol_DH_Fams"/>
</dbReference>
<dbReference type="SUPFAM" id="SSF50129">
    <property type="entry name" value="GroES-like"/>
    <property type="match status" value="1"/>
</dbReference>
<dbReference type="EMBL" id="VIRM01000029">
    <property type="protein sequence ID" value="TQS18797.1"/>
    <property type="molecule type" value="Genomic_DNA"/>
</dbReference>
<dbReference type="InterPro" id="IPR036291">
    <property type="entry name" value="NAD(P)-bd_dom_sf"/>
</dbReference>
<dbReference type="PROSITE" id="PS01162">
    <property type="entry name" value="QOR_ZETA_CRYSTAL"/>
    <property type="match status" value="1"/>
</dbReference>
<accession>A0A544YQ16</accession>
<dbReference type="GO" id="GO:0008270">
    <property type="term" value="F:zinc ion binding"/>
    <property type="evidence" value="ECO:0007669"/>
    <property type="project" value="InterPro"/>
</dbReference>
<organism evidence="3 4">
    <name type="scientific">Microbispora hainanensis</name>
    <dbReference type="NCBI Taxonomy" id="568844"/>
    <lineage>
        <taxon>Bacteria</taxon>
        <taxon>Bacillati</taxon>
        <taxon>Actinomycetota</taxon>
        <taxon>Actinomycetes</taxon>
        <taxon>Streptosporangiales</taxon>
        <taxon>Streptosporangiaceae</taxon>
        <taxon>Microbispora</taxon>
    </lineage>
</organism>
<dbReference type="Proteomes" id="UP000316541">
    <property type="component" value="Unassembled WGS sequence"/>
</dbReference>
<dbReference type="CDD" id="cd05289">
    <property type="entry name" value="MDR_like_2"/>
    <property type="match status" value="1"/>
</dbReference>
<feature type="domain" description="Enoyl reductase (ER)" evidence="2">
    <location>
        <begin position="11"/>
        <end position="305"/>
    </location>
</feature>
<dbReference type="InterPro" id="IPR013154">
    <property type="entry name" value="ADH-like_N"/>
</dbReference>
<dbReference type="InterPro" id="IPR013149">
    <property type="entry name" value="ADH-like_C"/>
</dbReference>
<dbReference type="Gene3D" id="3.40.50.720">
    <property type="entry name" value="NAD(P)-binding Rossmann-like Domain"/>
    <property type="match status" value="1"/>
</dbReference>
<dbReference type="InterPro" id="IPR002364">
    <property type="entry name" value="Quin_OxRdtase/zeta-crystal_CS"/>
</dbReference>
<dbReference type="GO" id="GO:0016491">
    <property type="term" value="F:oxidoreductase activity"/>
    <property type="evidence" value="ECO:0007669"/>
    <property type="project" value="UniProtKB-KW"/>
</dbReference>
<dbReference type="PANTHER" id="PTHR11695:SF294">
    <property type="entry name" value="RETICULON-4-INTERACTING PROTEIN 1, MITOCHONDRIAL"/>
    <property type="match status" value="1"/>
</dbReference>
<dbReference type="RefSeq" id="WP_142621107.1">
    <property type="nucleotide sequence ID" value="NZ_VIRM01000029.1"/>
</dbReference>
<dbReference type="PANTHER" id="PTHR11695">
    <property type="entry name" value="ALCOHOL DEHYDROGENASE RELATED"/>
    <property type="match status" value="1"/>
</dbReference>
<evidence type="ECO:0000313" key="3">
    <source>
        <dbReference type="EMBL" id="TQS18797.1"/>
    </source>
</evidence>
<comment type="caution">
    <text evidence="3">The sequence shown here is derived from an EMBL/GenBank/DDBJ whole genome shotgun (WGS) entry which is preliminary data.</text>
</comment>
<protein>
    <submittedName>
        <fullName evidence="3">NADP-dependent oxidoreductase</fullName>
    </submittedName>
</protein>
<name>A0A544YQ16_9ACTN</name>
<dbReference type="AlphaFoldDB" id="A0A544YQ16"/>
<dbReference type="InterPro" id="IPR020843">
    <property type="entry name" value="ER"/>
</dbReference>
<evidence type="ECO:0000259" key="2">
    <source>
        <dbReference type="SMART" id="SM00829"/>
    </source>
</evidence>
<dbReference type="SMART" id="SM00829">
    <property type="entry name" value="PKS_ER"/>
    <property type="match status" value="1"/>
</dbReference>
<proteinExistence type="predicted"/>
<evidence type="ECO:0000313" key="4">
    <source>
        <dbReference type="Proteomes" id="UP000316541"/>
    </source>
</evidence>
<gene>
    <name evidence="3" type="ORF">FLX08_22815</name>
</gene>
<sequence>MSRAVVYETFGGPEVLELRDVPEPHAGPGEVRVRVTAAGLNPMDWIITSTPEAATVFGLTLPSGFGYDFAGVVDEAGEGADGFAVGDRVYGGAMAKAAADFLVMKAPTPGALFHTPDGIGDEVAATLPVAGLTAAAALDAIGLRSGDTLLVGGAAGGVGVFAVQLARLAGARVIGTASEGTFDFLRQLGAEPVTYGPGLADRVRALAPGGVTAATDLFGTETAEAALALGVPPERISTIAAGPNPPGGVRATGGEQATPADLERITDAVLAGAITVPIAATFPIERIRDAVTLQAGRHVHGKIVVTL</sequence>
<reference evidence="3 4" key="1">
    <citation type="submission" date="2019-07" db="EMBL/GenBank/DDBJ databases">
        <title>Microbispora hainanensis DSM 45428.</title>
        <authorList>
            <person name="Thawai C."/>
        </authorList>
    </citation>
    <scope>NUCLEOTIDE SEQUENCE [LARGE SCALE GENOMIC DNA]</scope>
    <source>
        <strain evidence="3 4">DSM 45428</strain>
    </source>
</reference>
<dbReference type="Pfam" id="PF08240">
    <property type="entry name" value="ADH_N"/>
    <property type="match status" value="1"/>
</dbReference>